<name>F9FFY0_FUSOF</name>
<gene>
    <name evidence="2" type="ORF">FOXB_05309</name>
</gene>
<keyword evidence="1" id="KW-0732">Signal</keyword>
<dbReference type="AlphaFoldDB" id="F9FFY0"/>
<evidence type="ECO:0000256" key="1">
    <source>
        <dbReference type="SAM" id="SignalP"/>
    </source>
</evidence>
<protein>
    <submittedName>
        <fullName evidence="2">Uncharacterized protein</fullName>
    </submittedName>
</protein>
<sequence length="59" mass="6301">MKLIPLLTMAAFAAAVPAPKGCTPGTYSCTADLKGWQVCNVDRTWVNGSPYCVPPGFHF</sequence>
<feature type="signal peptide" evidence="1">
    <location>
        <begin position="1"/>
        <end position="15"/>
    </location>
</feature>
<comment type="caution">
    <text evidence="2">The sequence shown here is derived from an EMBL/GenBank/DDBJ whole genome shotgun (WGS) entry which is preliminary data.</text>
</comment>
<dbReference type="EMBL" id="AFQF01001712">
    <property type="protein sequence ID" value="EGU84170.1"/>
    <property type="molecule type" value="Genomic_DNA"/>
</dbReference>
<reference evidence="2" key="1">
    <citation type="journal article" date="2012" name="Mol. Plant Microbe Interact.">
        <title>A highly conserved effector in Fusarium oxysporum is required for full virulence on Arabidopsis.</title>
        <authorList>
            <person name="Thatcher L.F."/>
            <person name="Gardiner D.M."/>
            <person name="Kazan K."/>
            <person name="Manners J."/>
        </authorList>
    </citation>
    <scope>NUCLEOTIDE SEQUENCE [LARGE SCALE GENOMIC DNA]</scope>
    <source>
        <strain evidence="2">Fo5176</strain>
    </source>
</reference>
<dbReference type="OrthoDB" id="4611802at2759"/>
<evidence type="ECO:0000313" key="2">
    <source>
        <dbReference type="EMBL" id="EGU84170.1"/>
    </source>
</evidence>
<organism evidence="2">
    <name type="scientific">Fusarium oxysporum (strain Fo5176)</name>
    <name type="common">Fusarium vascular wilt</name>
    <dbReference type="NCBI Taxonomy" id="660025"/>
    <lineage>
        <taxon>Eukaryota</taxon>
        <taxon>Fungi</taxon>
        <taxon>Dikarya</taxon>
        <taxon>Ascomycota</taxon>
        <taxon>Pezizomycotina</taxon>
        <taxon>Sordariomycetes</taxon>
        <taxon>Hypocreomycetidae</taxon>
        <taxon>Hypocreales</taxon>
        <taxon>Nectriaceae</taxon>
        <taxon>Fusarium</taxon>
        <taxon>Fusarium oxysporum species complex</taxon>
    </lineage>
</organism>
<accession>F9FFY0</accession>
<proteinExistence type="predicted"/>
<feature type="chain" id="PRO_5012519736" evidence="1">
    <location>
        <begin position="16"/>
        <end position="59"/>
    </location>
</feature>